<sequence>METYKTVLKEVRIRDEVYCDCCGRKIDAEREDYLHLEKQWGYFSKKDGENHVLDICEACYDKWRSSFAGAK</sequence>
<evidence type="ECO:0000313" key="1">
    <source>
        <dbReference type="EMBL" id="SHL57771.1"/>
    </source>
</evidence>
<evidence type="ECO:0000313" key="2">
    <source>
        <dbReference type="Proteomes" id="UP000183975"/>
    </source>
</evidence>
<dbReference type="GeneID" id="78178057"/>
<organism evidence="1 2">
    <name type="scientific">Anaerotignum lactatifermentans DSM 14214</name>
    <dbReference type="NCBI Taxonomy" id="1121323"/>
    <lineage>
        <taxon>Bacteria</taxon>
        <taxon>Bacillati</taxon>
        <taxon>Bacillota</taxon>
        <taxon>Clostridia</taxon>
        <taxon>Lachnospirales</taxon>
        <taxon>Anaerotignaceae</taxon>
        <taxon>Anaerotignum</taxon>
    </lineage>
</organism>
<accession>A0A1M7BS13</accession>
<dbReference type="OrthoDB" id="9797806at2"/>
<reference evidence="1 2" key="1">
    <citation type="submission" date="2016-11" db="EMBL/GenBank/DDBJ databases">
        <authorList>
            <person name="Jaros S."/>
            <person name="Januszkiewicz K."/>
            <person name="Wedrychowicz H."/>
        </authorList>
    </citation>
    <scope>NUCLEOTIDE SEQUENCE [LARGE SCALE GENOMIC DNA]</scope>
    <source>
        <strain evidence="1 2">DSM 14214</strain>
    </source>
</reference>
<dbReference type="Proteomes" id="UP000183975">
    <property type="component" value="Unassembled WGS sequence"/>
</dbReference>
<proteinExistence type="predicted"/>
<name>A0A1M7BS13_9FIRM</name>
<dbReference type="AlphaFoldDB" id="A0A1M7BS13"/>
<protein>
    <submittedName>
        <fullName evidence="1">Uncharacterized protein</fullName>
    </submittedName>
</protein>
<dbReference type="EMBL" id="FRAH01000147">
    <property type="protein sequence ID" value="SHL57771.1"/>
    <property type="molecule type" value="Genomic_DNA"/>
</dbReference>
<gene>
    <name evidence="1" type="ORF">SAMN02745138_03619</name>
</gene>
<dbReference type="RefSeq" id="WP_072854052.1">
    <property type="nucleotide sequence ID" value="NZ_FRAH01000147.1"/>
</dbReference>
<keyword evidence="2" id="KW-1185">Reference proteome</keyword>